<dbReference type="eggNOG" id="COG0298">
    <property type="taxonomic scope" value="Bacteria"/>
</dbReference>
<proteinExistence type="inferred from homology"/>
<protein>
    <submittedName>
        <fullName evidence="2">Ni-Fe hydrogenase-specific chaperone</fullName>
    </submittedName>
</protein>
<dbReference type="Gene3D" id="2.30.30.140">
    <property type="match status" value="1"/>
</dbReference>
<dbReference type="PRINTS" id="PR00445">
    <property type="entry name" value="HUPFHYPC"/>
</dbReference>
<dbReference type="PANTHER" id="PTHR35177">
    <property type="entry name" value="HYDROGENASE MATURATION FACTOR HYBG"/>
    <property type="match status" value="1"/>
</dbReference>
<dbReference type="GO" id="GO:0051604">
    <property type="term" value="P:protein maturation"/>
    <property type="evidence" value="ECO:0007669"/>
    <property type="project" value="TreeGrafter"/>
</dbReference>
<dbReference type="RefSeq" id="WP_011418258.1">
    <property type="nucleotide sequence ID" value="NC_007759.1"/>
</dbReference>
<dbReference type="InParanoid" id="Q2LVX9"/>
<dbReference type="AlphaFoldDB" id="Q2LVX9"/>
<accession>Q2LVX9</accession>
<comment type="similarity">
    <text evidence="1">Belongs to the HupF/HypC family.</text>
</comment>
<dbReference type="SUPFAM" id="SSF159127">
    <property type="entry name" value="HupF/HypC-like"/>
    <property type="match status" value="1"/>
</dbReference>
<sequence>MCIAFPGKILTIDQDNFAVININGTRREVCLDIIDEKVTVGDYVICHAGYAIHRIDEKLALENLALLKEIIDREIY</sequence>
<dbReference type="OrthoDB" id="9806017at2"/>
<name>Q2LVX9_SYNAS</name>
<dbReference type="KEGG" id="sat:SYN_00597"/>
<dbReference type="Pfam" id="PF01455">
    <property type="entry name" value="HupF_HypC"/>
    <property type="match status" value="1"/>
</dbReference>
<evidence type="ECO:0000256" key="1">
    <source>
        <dbReference type="ARBA" id="ARBA00006018"/>
    </source>
</evidence>
<dbReference type="GO" id="GO:1902670">
    <property type="term" value="F:carbon dioxide binding"/>
    <property type="evidence" value="ECO:0007669"/>
    <property type="project" value="TreeGrafter"/>
</dbReference>
<dbReference type="FunFam" id="2.30.30.140:FF:000022">
    <property type="entry name" value="Hydrogenase assembly chaperone HybG"/>
    <property type="match status" value="1"/>
</dbReference>
<dbReference type="FunCoup" id="Q2LVX9">
    <property type="interactions" value="74"/>
</dbReference>
<dbReference type="NCBIfam" id="TIGR00074">
    <property type="entry name" value="hypC_hupF"/>
    <property type="match status" value="1"/>
</dbReference>
<keyword evidence="3" id="KW-1185">Reference proteome</keyword>
<dbReference type="HOGENOM" id="CLU_159381_2_2_7"/>
<reference evidence="2 3" key="1">
    <citation type="journal article" date="2007" name="Proc. Natl. Acad. Sci. U.S.A.">
        <title>The genome of Syntrophus aciditrophicus: life at the thermodynamic limit of microbial growth.</title>
        <authorList>
            <person name="McInerney M.J."/>
            <person name="Rohlin L."/>
            <person name="Mouttaki H."/>
            <person name="Kim U."/>
            <person name="Krupp R.S."/>
            <person name="Rios-Hernandez L."/>
            <person name="Sieber J."/>
            <person name="Struchtemeyer C.G."/>
            <person name="Bhattacharyya A."/>
            <person name="Campbell J.W."/>
            <person name="Gunsalus R.P."/>
        </authorList>
    </citation>
    <scope>NUCLEOTIDE SEQUENCE [LARGE SCALE GENOMIC DNA]</scope>
    <source>
        <strain evidence="2 3">SB</strain>
    </source>
</reference>
<dbReference type="GO" id="GO:0005506">
    <property type="term" value="F:iron ion binding"/>
    <property type="evidence" value="ECO:0007669"/>
    <property type="project" value="TreeGrafter"/>
</dbReference>
<organism evidence="2 3">
    <name type="scientific">Syntrophus aciditrophicus (strain SB)</name>
    <dbReference type="NCBI Taxonomy" id="56780"/>
    <lineage>
        <taxon>Bacteria</taxon>
        <taxon>Pseudomonadati</taxon>
        <taxon>Thermodesulfobacteriota</taxon>
        <taxon>Syntrophia</taxon>
        <taxon>Syntrophales</taxon>
        <taxon>Syntrophaceae</taxon>
        <taxon>Syntrophus</taxon>
    </lineage>
</organism>
<dbReference type="InterPro" id="IPR001109">
    <property type="entry name" value="Hydrogenase_HupF/HypC"/>
</dbReference>
<evidence type="ECO:0000313" key="2">
    <source>
        <dbReference type="EMBL" id="ABC78239.1"/>
    </source>
</evidence>
<dbReference type="Proteomes" id="UP000001933">
    <property type="component" value="Chromosome"/>
</dbReference>
<dbReference type="STRING" id="56780.SYN_00597"/>
<dbReference type="PANTHER" id="PTHR35177:SF2">
    <property type="entry name" value="HYDROGENASE MATURATION FACTOR HYBG"/>
    <property type="match status" value="1"/>
</dbReference>
<evidence type="ECO:0000313" key="3">
    <source>
        <dbReference type="Proteomes" id="UP000001933"/>
    </source>
</evidence>
<gene>
    <name evidence="2" type="ORF">SYN_00597</name>
</gene>
<dbReference type="EMBL" id="CP000252">
    <property type="protein sequence ID" value="ABC78239.1"/>
    <property type="molecule type" value="Genomic_DNA"/>
</dbReference>